<reference evidence="2 3" key="1">
    <citation type="submission" date="2018-05" db="EMBL/GenBank/DDBJ databases">
        <title>Complete genome sequence of Megasphaera sp. AJH120T, isolated from the ceca of a chicken.</title>
        <authorList>
            <person name="Maki J."/>
            <person name="Looft T."/>
        </authorList>
    </citation>
    <scope>NUCLEOTIDE SEQUENCE [LARGE SCALE GENOMIC DNA]</scope>
    <source>
        <strain evidence="2 3">AJH120</strain>
    </source>
</reference>
<dbReference type="SUPFAM" id="SSF53448">
    <property type="entry name" value="Nucleotide-diphospho-sugar transferases"/>
    <property type="match status" value="1"/>
</dbReference>
<name>A0A346B1U4_9FIRM</name>
<evidence type="ECO:0000313" key="2">
    <source>
        <dbReference type="EMBL" id="AXL22087.1"/>
    </source>
</evidence>
<dbReference type="InterPro" id="IPR029044">
    <property type="entry name" value="Nucleotide-diphossugar_trans"/>
</dbReference>
<dbReference type="EMBL" id="CP029462">
    <property type="protein sequence ID" value="AXL22087.1"/>
    <property type="molecule type" value="Genomic_DNA"/>
</dbReference>
<gene>
    <name evidence="2" type="ORF">DKB62_11250</name>
</gene>
<dbReference type="PANTHER" id="PTHR22916:SF3">
    <property type="entry name" value="UDP-GLCNAC:BETAGAL BETA-1,3-N-ACETYLGLUCOSAMINYLTRANSFERASE-LIKE PROTEIN 1"/>
    <property type="match status" value="1"/>
</dbReference>
<keyword evidence="3" id="KW-1185">Reference proteome</keyword>
<dbReference type="RefSeq" id="WP_107196806.1">
    <property type="nucleotide sequence ID" value="NZ_CP029462.1"/>
</dbReference>
<feature type="domain" description="Glycosyltransferase 2-like" evidence="1">
    <location>
        <begin position="8"/>
        <end position="174"/>
    </location>
</feature>
<sequence length="256" mass="29873">MFYKDLDVIIPTYNRAPYLKIALESLCESIATWRKIIILNNASTDNTLEVIEYICKKYPERKIEVVTNKCNIGNPANFKKTQTLATNKYVAIFHDDDAIHPEYIDRAMQLFIENEKKVVMISGGASALYNVNHENWSICPDSYWYYPANKNIFLQLLIGRPIFCNCIYKTDVYKNVKYEPEKFGKLHDIIFMAKLCEQGDFIFVHGECVRWRQHAKSDSNTLKTGPFPSEILNILKELKKIFCLENKKKQLFCVNK</sequence>
<dbReference type="PANTHER" id="PTHR22916">
    <property type="entry name" value="GLYCOSYLTRANSFERASE"/>
    <property type="match status" value="1"/>
</dbReference>
<proteinExistence type="predicted"/>
<dbReference type="CDD" id="cd00761">
    <property type="entry name" value="Glyco_tranf_GTA_type"/>
    <property type="match status" value="1"/>
</dbReference>
<dbReference type="AlphaFoldDB" id="A0A346B1U4"/>
<dbReference type="OrthoDB" id="9815923at2"/>
<evidence type="ECO:0000259" key="1">
    <source>
        <dbReference type="Pfam" id="PF00535"/>
    </source>
</evidence>
<protein>
    <submittedName>
        <fullName evidence="2">Glycosyltransferase family 2 protein</fullName>
    </submittedName>
</protein>
<dbReference type="GO" id="GO:0016758">
    <property type="term" value="F:hexosyltransferase activity"/>
    <property type="evidence" value="ECO:0007669"/>
    <property type="project" value="UniProtKB-ARBA"/>
</dbReference>
<organism evidence="2 3">
    <name type="scientific">Megasphaera stantonii</name>
    <dbReference type="NCBI Taxonomy" id="2144175"/>
    <lineage>
        <taxon>Bacteria</taxon>
        <taxon>Bacillati</taxon>
        <taxon>Bacillota</taxon>
        <taxon>Negativicutes</taxon>
        <taxon>Veillonellales</taxon>
        <taxon>Veillonellaceae</taxon>
        <taxon>Megasphaera</taxon>
    </lineage>
</organism>
<dbReference type="Gene3D" id="3.90.550.10">
    <property type="entry name" value="Spore Coat Polysaccharide Biosynthesis Protein SpsA, Chain A"/>
    <property type="match status" value="1"/>
</dbReference>
<evidence type="ECO:0000313" key="3">
    <source>
        <dbReference type="Proteomes" id="UP000254337"/>
    </source>
</evidence>
<keyword evidence="2" id="KW-0808">Transferase</keyword>
<dbReference type="Proteomes" id="UP000254337">
    <property type="component" value="Chromosome"/>
</dbReference>
<dbReference type="KEGG" id="meg:DKB62_11250"/>
<dbReference type="InterPro" id="IPR001173">
    <property type="entry name" value="Glyco_trans_2-like"/>
</dbReference>
<dbReference type="Pfam" id="PF00535">
    <property type="entry name" value="Glycos_transf_2"/>
    <property type="match status" value="1"/>
</dbReference>
<accession>A0A346B1U4</accession>